<accession>A0A645E088</accession>
<sequence length="144" mass="16807">MNRHSPYWGRQRINIQEIRDDNFVSMSYSPQFTGSFPVTDWKSFQTQSVLGDLESVKQAVSIGNYIAITPHFSVIDDIYTRQGLIWPIRLTGFDSGLLIFEAHTPEMEKFAFENALLKKIKELHITLEEREEARVKNLKEKKEE</sequence>
<evidence type="ECO:0000313" key="1">
    <source>
        <dbReference type="EMBL" id="MPM94788.1"/>
    </source>
</evidence>
<organism evidence="1">
    <name type="scientific">bioreactor metagenome</name>
    <dbReference type="NCBI Taxonomy" id="1076179"/>
    <lineage>
        <taxon>unclassified sequences</taxon>
        <taxon>metagenomes</taxon>
        <taxon>ecological metagenomes</taxon>
    </lineage>
</organism>
<dbReference type="AlphaFoldDB" id="A0A645E088"/>
<dbReference type="EMBL" id="VSSQ01041375">
    <property type="protein sequence ID" value="MPM94788.1"/>
    <property type="molecule type" value="Genomic_DNA"/>
</dbReference>
<protein>
    <recommendedName>
        <fullName evidence="2">LysR substrate-binding domain-containing protein</fullName>
    </recommendedName>
</protein>
<evidence type="ECO:0008006" key="2">
    <source>
        <dbReference type="Google" id="ProtNLM"/>
    </source>
</evidence>
<name>A0A645E088_9ZZZZ</name>
<comment type="caution">
    <text evidence="1">The sequence shown here is derived from an EMBL/GenBank/DDBJ whole genome shotgun (WGS) entry which is preliminary data.</text>
</comment>
<gene>
    <name evidence="1" type="ORF">SDC9_141936</name>
</gene>
<proteinExistence type="predicted"/>
<reference evidence="1" key="1">
    <citation type="submission" date="2019-08" db="EMBL/GenBank/DDBJ databases">
        <authorList>
            <person name="Kucharzyk K."/>
            <person name="Murdoch R.W."/>
            <person name="Higgins S."/>
            <person name="Loffler F."/>
        </authorList>
    </citation>
    <scope>NUCLEOTIDE SEQUENCE</scope>
</reference>